<proteinExistence type="predicted"/>
<accession>A0A8B3CSV3</accession>
<gene>
    <name evidence="2" type="ORF">DLM78_13525</name>
</gene>
<evidence type="ECO:0000313" key="3">
    <source>
        <dbReference type="Proteomes" id="UP000266669"/>
    </source>
</evidence>
<protein>
    <submittedName>
        <fullName evidence="2">Uncharacterized protein</fullName>
    </submittedName>
</protein>
<evidence type="ECO:0000256" key="1">
    <source>
        <dbReference type="SAM" id="MobiDB-lite"/>
    </source>
</evidence>
<dbReference type="Proteomes" id="UP000266669">
    <property type="component" value="Unassembled WGS sequence"/>
</dbReference>
<reference evidence="3" key="1">
    <citation type="submission" date="2018-05" db="EMBL/GenBank/DDBJ databases">
        <title>Leptospira yasudae sp. nov. and Leptospira stimsonii sp. nov., two pathogenic species of the genus Leptospira isolated from environmental sources.</title>
        <authorList>
            <person name="Casanovas-Massana A."/>
            <person name="Hamond C."/>
            <person name="Santos L.A."/>
            <person name="Hacker K.P."/>
            <person name="Balassiano I."/>
            <person name="Medeiros M.A."/>
            <person name="Reis M.G."/>
            <person name="Ko A.I."/>
            <person name="Wunder E.A."/>
        </authorList>
    </citation>
    <scope>NUCLEOTIDE SEQUENCE [LARGE SCALE GENOMIC DNA]</scope>
    <source>
        <strain evidence="3">AMB6-RJ</strain>
    </source>
</reference>
<evidence type="ECO:0000313" key="2">
    <source>
        <dbReference type="EMBL" id="RHX86789.1"/>
    </source>
</evidence>
<comment type="caution">
    <text evidence="2">The sequence shown here is derived from an EMBL/GenBank/DDBJ whole genome shotgun (WGS) entry which is preliminary data.</text>
</comment>
<feature type="compositionally biased region" description="Basic and acidic residues" evidence="1">
    <location>
        <begin position="56"/>
        <end position="70"/>
    </location>
</feature>
<dbReference type="AlphaFoldDB" id="A0A8B3CSV3"/>
<sequence length="70" mass="8089">MKPWEPNSMRIHVITSSITSSTKSEIVIGDHLVQNEVTLLFRFLSVRKNGRSRNSYKSDPKKRSVQDPNF</sequence>
<name>A0A8B3CSV3_9LEPT</name>
<organism evidence="2 3">
    <name type="scientific">Leptospira stimsonii</name>
    <dbReference type="NCBI Taxonomy" id="2202203"/>
    <lineage>
        <taxon>Bacteria</taxon>
        <taxon>Pseudomonadati</taxon>
        <taxon>Spirochaetota</taxon>
        <taxon>Spirochaetia</taxon>
        <taxon>Leptospirales</taxon>
        <taxon>Leptospiraceae</taxon>
        <taxon>Leptospira</taxon>
    </lineage>
</organism>
<dbReference type="EMBL" id="QHCS01000002">
    <property type="protein sequence ID" value="RHX86789.1"/>
    <property type="molecule type" value="Genomic_DNA"/>
</dbReference>
<feature type="region of interest" description="Disordered" evidence="1">
    <location>
        <begin position="50"/>
        <end position="70"/>
    </location>
</feature>